<dbReference type="RefSeq" id="XP_018298130.1">
    <property type="nucleotide sequence ID" value="XM_018440440.1"/>
</dbReference>
<evidence type="ECO:0000313" key="1">
    <source>
        <dbReference type="EMBL" id="OAD80090.1"/>
    </source>
</evidence>
<dbReference type="AlphaFoldDB" id="A0A167QQT8"/>
<evidence type="ECO:0000313" key="2">
    <source>
        <dbReference type="Proteomes" id="UP000077315"/>
    </source>
</evidence>
<sequence length="103" mass="12392">MPLFFLMENFQTAKFMELESLRDRGFLDDGDRVLHKLIKYENVRIFSAIRQNIQALAFELRQKSIKSYASFLFYIFYGKIHVCDWMKILIRLLINAQTLYSKK</sequence>
<accession>A0A167QQT8</accession>
<dbReference type="Proteomes" id="UP000077315">
    <property type="component" value="Unassembled WGS sequence"/>
</dbReference>
<proteinExistence type="predicted"/>
<dbReference type="VEuPathDB" id="FungiDB:PHYBLDRAFT_59132"/>
<organism evidence="1 2">
    <name type="scientific">Phycomyces blakesleeanus (strain ATCC 8743b / DSM 1359 / FGSC 10004 / NBRC 33097 / NRRL 1555)</name>
    <dbReference type="NCBI Taxonomy" id="763407"/>
    <lineage>
        <taxon>Eukaryota</taxon>
        <taxon>Fungi</taxon>
        <taxon>Fungi incertae sedis</taxon>
        <taxon>Mucoromycota</taxon>
        <taxon>Mucoromycotina</taxon>
        <taxon>Mucoromycetes</taxon>
        <taxon>Mucorales</taxon>
        <taxon>Phycomycetaceae</taxon>
        <taxon>Phycomyces</taxon>
    </lineage>
</organism>
<dbReference type="InParanoid" id="A0A167QQT8"/>
<keyword evidence="2" id="KW-1185">Reference proteome</keyword>
<protein>
    <submittedName>
        <fullName evidence="1">Uncharacterized protein</fullName>
    </submittedName>
</protein>
<dbReference type="GeneID" id="29001346"/>
<gene>
    <name evidence="1" type="ORF">PHYBLDRAFT_59132</name>
</gene>
<reference evidence="2" key="1">
    <citation type="submission" date="2015-06" db="EMBL/GenBank/DDBJ databases">
        <title>Expansion of signal transduction pathways in fungi by whole-genome duplication.</title>
        <authorList>
            <consortium name="DOE Joint Genome Institute"/>
            <person name="Corrochano L.M."/>
            <person name="Kuo A."/>
            <person name="Marcet-Houben M."/>
            <person name="Polaino S."/>
            <person name="Salamov A."/>
            <person name="Villalobos J.M."/>
            <person name="Alvarez M.I."/>
            <person name="Avalos J."/>
            <person name="Benito E.P."/>
            <person name="Benoit I."/>
            <person name="Burger G."/>
            <person name="Camino L.P."/>
            <person name="Canovas D."/>
            <person name="Cerda-Olmedo E."/>
            <person name="Cheng J.-F."/>
            <person name="Dominguez A."/>
            <person name="Elias M."/>
            <person name="Eslava A.P."/>
            <person name="Glaser F."/>
            <person name="Grimwood J."/>
            <person name="Gutierrez G."/>
            <person name="Heitman J."/>
            <person name="Henrissat B."/>
            <person name="Iturriaga E.A."/>
            <person name="Lang B.F."/>
            <person name="Lavin J.L."/>
            <person name="Lee S."/>
            <person name="Li W."/>
            <person name="Lindquist E."/>
            <person name="Lopez-Garcia S."/>
            <person name="Luque E.M."/>
            <person name="Marcos A.T."/>
            <person name="Martin J."/>
            <person name="McCluskey K."/>
            <person name="Medina H.R."/>
            <person name="Miralles-Duran A."/>
            <person name="Miyazaki A."/>
            <person name="Munoz-Torres E."/>
            <person name="Oguiza J.A."/>
            <person name="Ohm R."/>
            <person name="Olmedo M."/>
            <person name="Orejas M."/>
            <person name="Ortiz-Castellanos L."/>
            <person name="Pisabarro A.G."/>
            <person name="Rodriguez-Romero J."/>
            <person name="Ruiz-Herrera J."/>
            <person name="Ruiz-Vazquez R."/>
            <person name="Sanz C."/>
            <person name="Schackwitz W."/>
            <person name="Schmutz J."/>
            <person name="Shahriari M."/>
            <person name="Shelest E."/>
            <person name="Silva-Franco F."/>
            <person name="Soanes D."/>
            <person name="Syed K."/>
            <person name="Tagua V.G."/>
            <person name="Talbot N.J."/>
            <person name="Thon M."/>
            <person name="De vries R.P."/>
            <person name="Wiebenga A."/>
            <person name="Yadav J.S."/>
            <person name="Braun E.L."/>
            <person name="Baker S."/>
            <person name="Garre V."/>
            <person name="Horwitz B."/>
            <person name="Torres-Martinez S."/>
            <person name="Idnurm A."/>
            <person name="Herrera-Estrella A."/>
            <person name="Gabaldon T."/>
            <person name="Grigoriev I.V."/>
        </authorList>
    </citation>
    <scope>NUCLEOTIDE SEQUENCE [LARGE SCALE GENOMIC DNA]</scope>
    <source>
        <strain evidence="2">NRRL 1555(-)</strain>
    </source>
</reference>
<dbReference type="EMBL" id="KV440972">
    <property type="protein sequence ID" value="OAD80090.1"/>
    <property type="molecule type" value="Genomic_DNA"/>
</dbReference>
<name>A0A167QQT8_PHYB8</name>